<dbReference type="RefSeq" id="WP_126195824.1">
    <property type="nucleotide sequence ID" value="NZ_CP085954.1"/>
</dbReference>
<evidence type="ECO:0000313" key="1">
    <source>
        <dbReference type="EMBL" id="VDR38622.1"/>
    </source>
</evidence>
<dbReference type="AlphaFoldDB" id="A0A3P8LE25"/>
<gene>
    <name evidence="1" type="ORF">NCTC10741_01745</name>
</gene>
<name>A0A3P8LE25_TSUPA</name>
<protein>
    <submittedName>
        <fullName evidence="1">Uncharacterized protein</fullName>
    </submittedName>
</protein>
<evidence type="ECO:0000313" key="2">
    <source>
        <dbReference type="Proteomes" id="UP000271626"/>
    </source>
</evidence>
<dbReference type="EMBL" id="LR131273">
    <property type="protein sequence ID" value="VDR38622.1"/>
    <property type="molecule type" value="Genomic_DNA"/>
</dbReference>
<reference evidence="1 2" key="1">
    <citation type="submission" date="2018-12" db="EMBL/GenBank/DDBJ databases">
        <authorList>
            <consortium name="Pathogen Informatics"/>
        </authorList>
    </citation>
    <scope>NUCLEOTIDE SEQUENCE [LARGE SCALE GENOMIC DNA]</scope>
    <source>
        <strain evidence="1 2">NCTC10741</strain>
    </source>
</reference>
<dbReference type="Proteomes" id="UP000271626">
    <property type="component" value="Chromosome"/>
</dbReference>
<proteinExistence type="predicted"/>
<sequence>MYFTVDAAAAAVHAGDVHSWADASCRLGRNDLPDLLLRIAGDVRRWGEFPAALADAWCGPDSPTDALPAEVWIDWLQQTGYLLNGASAPRPTQAVTVYRGGRDARRMSWTPHRATAELFASGLGGRFPAGKLWTATAPAQSQLMTFDGSAYRVGEVELVVDPALLADVREVR</sequence>
<accession>A0A3P8LE25</accession>
<organism evidence="1 2">
    <name type="scientific">Tsukamurella paurometabola</name>
    <name type="common">Corynebacterium paurometabolum</name>
    <dbReference type="NCBI Taxonomy" id="2061"/>
    <lineage>
        <taxon>Bacteria</taxon>
        <taxon>Bacillati</taxon>
        <taxon>Actinomycetota</taxon>
        <taxon>Actinomycetes</taxon>
        <taxon>Mycobacteriales</taxon>
        <taxon>Tsukamurellaceae</taxon>
        <taxon>Tsukamurella</taxon>
    </lineage>
</organism>
<dbReference type="OrthoDB" id="4634877at2"/>